<sequence length="113" mass="12152">MTSAGHHHPMLRPALAVFLVLQLVLIQLMAVSPALHEELHDHDCHGHSPKEPPCVVELWQASGGQEIPPPVMVPEAEEVLPMVAMVLAPCRSLLLPAGHFRGGRGAHSPPRAP</sequence>
<reference evidence="1 2" key="1">
    <citation type="submission" date="2020-08" db="EMBL/GenBank/DDBJ databases">
        <title>Genomic Encyclopedia of Type Strains, Phase IV (KMG-IV): sequencing the most valuable type-strain genomes for metagenomic binning, comparative biology and taxonomic classification.</title>
        <authorList>
            <person name="Goeker M."/>
        </authorList>
    </citation>
    <scope>NUCLEOTIDE SEQUENCE [LARGE SCALE GENOMIC DNA]</scope>
    <source>
        <strain evidence="1 2">YC6886</strain>
    </source>
</reference>
<proteinExistence type="predicted"/>
<name>A0A840V8D4_9BACT</name>
<dbReference type="AlphaFoldDB" id="A0A840V8D4"/>
<evidence type="ECO:0000313" key="1">
    <source>
        <dbReference type="EMBL" id="MBB5350998.1"/>
    </source>
</evidence>
<dbReference type="EMBL" id="JACHFD010000004">
    <property type="protein sequence ID" value="MBB5350998.1"/>
    <property type="molecule type" value="Genomic_DNA"/>
</dbReference>
<dbReference type="Proteomes" id="UP000557717">
    <property type="component" value="Unassembled WGS sequence"/>
</dbReference>
<protein>
    <submittedName>
        <fullName evidence="1">Uncharacterized protein</fullName>
    </submittedName>
</protein>
<organism evidence="1 2">
    <name type="scientific">Haloferula luteola</name>
    <dbReference type="NCBI Taxonomy" id="595692"/>
    <lineage>
        <taxon>Bacteria</taxon>
        <taxon>Pseudomonadati</taxon>
        <taxon>Verrucomicrobiota</taxon>
        <taxon>Verrucomicrobiia</taxon>
        <taxon>Verrucomicrobiales</taxon>
        <taxon>Verrucomicrobiaceae</taxon>
        <taxon>Haloferula</taxon>
    </lineage>
</organism>
<keyword evidence="2" id="KW-1185">Reference proteome</keyword>
<gene>
    <name evidence="1" type="ORF">HNR46_001232</name>
</gene>
<evidence type="ECO:0000313" key="2">
    <source>
        <dbReference type="Proteomes" id="UP000557717"/>
    </source>
</evidence>
<comment type="caution">
    <text evidence="1">The sequence shown here is derived from an EMBL/GenBank/DDBJ whole genome shotgun (WGS) entry which is preliminary data.</text>
</comment>
<dbReference type="RefSeq" id="WP_184016762.1">
    <property type="nucleotide sequence ID" value="NZ_JACHFD010000004.1"/>
</dbReference>
<accession>A0A840V8D4</accession>